<reference evidence="1" key="1">
    <citation type="journal article" date="2019" name="bioRxiv">
        <title>The Genome of the Zebra Mussel, Dreissena polymorpha: A Resource for Invasive Species Research.</title>
        <authorList>
            <person name="McCartney M.A."/>
            <person name="Auch B."/>
            <person name="Kono T."/>
            <person name="Mallez S."/>
            <person name="Zhang Y."/>
            <person name="Obille A."/>
            <person name="Becker A."/>
            <person name="Abrahante J.E."/>
            <person name="Garbe J."/>
            <person name="Badalamenti J.P."/>
            <person name="Herman A."/>
            <person name="Mangelson H."/>
            <person name="Liachko I."/>
            <person name="Sullivan S."/>
            <person name="Sone E.D."/>
            <person name="Koren S."/>
            <person name="Silverstein K.A.T."/>
            <person name="Beckman K.B."/>
            <person name="Gohl D.M."/>
        </authorList>
    </citation>
    <scope>NUCLEOTIDE SEQUENCE</scope>
    <source>
        <strain evidence="1">Duluth1</strain>
        <tissue evidence="1">Whole animal</tissue>
    </source>
</reference>
<protein>
    <submittedName>
        <fullName evidence="1">Uncharacterized protein</fullName>
    </submittedName>
</protein>
<accession>A0A9D4ITH0</accession>
<proteinExistence type="predicted"/>
<evidence type="ECO:0000313" key="2">
    <source>
        <dbReference type="Proteomes" id="UP000828390"/>
    </source>
</evidence>
<dbReference type="Proteomes" id="UP000828390">
    <property type="component" value="Unassembled WGS sequence"/>
</dbReference>
<gene>
    <name evidence="1" type="ORF">DPMN_164151</name>
</gene>
<keyword evidence="2" id="KW-1185">Reference proteome</keyword>
<reference evidence="1" key="2">
    <citation type="submission" date="2020-11" db="EMBL/GenBank/DDBJ databases">
        <authorList>
            <person name="McCartney M.A."/>
            <person name="Auch B."/>
            <person name="Kono T."/>
            <person name="Mallez S."/>
            <person name="Becker A."/>
            <person name="Gohl D.M."/>
            <person name="Silverstein K.A.T."/>
            <person name="Koren S."/>
            <person name="Bechman K.B."/>
            <person name="Herman A."/>
            <person name="Abrahante J.E."/>
            <person name="Garbe J."/>
        </authorList>
    </citation>
    <scope>NUCLEOTIDE SEQUENCE</scope>
    <source>
        <strain evidence="1">Duluth1</strain>
        <tissue evidence="1">Whole animal</tissue>
    </source>
</reference>
<organism evidence="1 2">
    <name type="scientific">Dreissena polymorpha</name>
    <name type="common">Zebra mussel</name>
    <name type="synonym">Mytilus polymorpha</name>
    <dbReference type="NCBI Taxonomy" id="45954"/>
    <lineage>
        <taxon>Eukaryota</taxon>
        <taxon>Metazoa</taxon>
        <taxon>Spiralia</taxon>
        <taxon>Lophotrochozoa</taxon>
        <taxon>Mollusca</taxon>
        <taxon>Bivalvia</taxon>
        <taxon>Autobranchia</taxon>
        <taxon>Heteroconchia</taxon>
        <taxon>Euheterodonta</taxon>
        <taxon>Imparidentia</taxon>
        <taxon>Neoheterodontei</taxon>
        <taxon>Myida</taxon>
        <taxon>Dreissenoidea</taxon>
        <taxon>Dreissenidae</taxon>
        <taxon>Dreissena</taxon>
    </lineage>
</organism>
<name>A0A9D4ITH0_DREPO</name>
<dbReference type="EMBL" id="JAIWYP010000008">
    <property type="protein sequence ID" value="KAH3786050.1"/>
    <property type="molecule type" value="Genomic_DNA"/>
</dbReference>
<evidence type="ECO:0000313" key="1">
    <source>
        <dbReference type="EMBL" id="KAH3786050.1"/>
    </source>
</evidence>
<dbReference type="AlphaFoldDB" id="A0A9D4ITH0"/>
<comment type="caution">
    <text evidence="1">The sequence shown here is derived from an EMBL/GenBank/DDBJ whole genome shotgun (WGS) entry which is preliminary data.</text>
</comment>
<sequence>MENKPKKRINRLVGNFYHMLSHTSSSSECYVITFFESPIPAAGCLKRLAPVFFTEPEGLPSQSLPSNLNPMFRLVFKPLY</sequence>